<evidence type="ECO:0000256" key="7">
    <source>
        <dbReference type="SAM" id="Phobius"/>
    </source>
</evidence>
<dbReference type="EMBL" id="JOTM01000014">
    <property type="protein sequence ID" value="KEK23553.1"/>
    <property type="molecule type" value="Genomic_DNA"/>
</dbReference>
<feature type="region of interest" description="Disordered" evidence="6">
    <location>
        <begin position="164"/>
        <end position="196"/>
    </location>
</feature>
<feature type="compositionally biased region" description="Polar residues" evidence="6">
    <location>
        <begin position="182"/>
        <end position="196"/>
    </location>
</feature>
<comment type="subcellular location">
    <subcellularLocation>
        <location evidence="1">Secreted</location>
        <location evidence="1">Cell wall</location>
        <topology evidence="1">Peptidoglycan-anchor</topology>
    </subcellularLocation>
</comment>
<keyword evidence="5" id="KW-0572">Peptidoglycan-anchor</keyword>
<feature type="transmembrane region" description="Helical" evidence="7">
    <location>
        <begin position="6"/>
        <end position="26"/>
    </location>
</feature>
<dbReference type="OrthoDB" id="2566057at2"/>
<name>A0A073KMH3_9BACI</name>
<sequence>MNRKKFWYIMITYCVIVLIVGIIMGMETMQAKEQKEVDLSISPNEVLFDVPNMKPGDWATRSIRVNNNNDSSFFYYINSEFNEGSEKLYRALQLTVKVSEKVLYNGSLSEFTGEEKRILAGGGTEQVQYVVRFPEELGNDYQGLNVKMKFVFYAGSDNNMLDSTYNKEKDTSNVHADHNKDSSSQSTNGKHNSLPNTGSANRNIMFILLGSGLITFAILLWWKRIEN</sequence>
<keyword evidence="7" id="KW-0812">Transmembrane</keyword>
<keyword evidence="7" id="KW-0472">Membrane</keyword>
<evidence type="ECO:0000256" key="4">
    <source>
        <dbReference type="ARBA" id="ARBA00022729"/>
    </source>
</evidence>
<gene>
    <name evidence="9" type="ORF">BAGA_07445</name>
</gene>
<dbReference type="RefSeq" id="WP_033675337.1">
    <property type="nucleotide sequence ID" value="NZ_JOTM01000014.1"/>
</dbReference>
<organism evidence="9 10">
    <name type="scientific">Bacillus gaemokensis</name>
    <dbReference type="NCBI Taxonomy" id="574375"/>
    <lineage>
        <taxon>Bacteria</taxon>
        <taxon>Bacillati</taxon>
        <taxon>Bacillota</taxon>
        <taxon>Bacilli</taxon>
        <taxon>Bacillales</taxon>
        <taxon>Bacillaceae</taxon>
        <taxon>Bacillus</taxon>
        <taxon>Bacillus cereus group</taxon>
    </lineage>
</organism>
<evidence type="ECO:0000256" key="5">
    <source>
        <dbReference type="ARBA" id="ARBA00023088"/>
    </source>
</evidence>
<keyword evidence="4" id="KW-0732">Signal</keyword>
<evidence type="ECO:0000256" key="2">
    <source>
        <dbReference type="ARBA" id="ARBA00022512"/>
    </source>
</evidence>
<keyword evidence="10" id="KW-1185">Reference proteome</keyword>
<proteinExistence type="predicted"/>
<keyword evidence="2" id="KW-0134">Cell wall</keyword>
<reference evidence="9 10" key="1">
    <citation type="submission" date="2014-06" db="EMBL/GenBank/DDBJ databases">
        <title>Draft genome sequence of Bacillus gaemokensis JCM 15801 (MCCC 1A00707).</title>
        <authorList>
            <person name="Lai Q."/>
            <person name="Liu Y."/>
            <person name="Shao Z."/>
        </authorList>
    </citation>
    <scope>NUCLEOTIDE SEQUENCE [LARGE SCALE GENOMIC DNA]</scope>
    <source>
        <strain evidence="9 10">JCM 15801</strain>
    </source>
</reference>
<evidence type="ECO:0000256" key="1">
    <source>
        <dbReference type="ARBA" id="ARBA00004168"/>
    </source>
</evidence>
<feature type="transmembrane region" description="Helical" evidence="7">
    <location>
        <begin position="204"/>
        <end position="222"/>
    </location>
</feature>
<protein>
    <recommendedName>
        <fullName evidence="8">Gram-positive cocci surface proteins LPxTG domain-containing protein</fullName>
    </recommendedName>
</protein>
<evidence type="ECO:0000256" key="3">
    <source>
        <dbReference type="ARBA" id="ARBA00022525"/>
    </source>
</evidence>
<dbReference type="NCBIfam" id="TIGR01167">
    <property type="entry name" value="LPXTG_anchor"/>
    <property type="match status" value="1"/>
</dbReference>
<keyword evidence="3" id="KW-0964">Secreted</keyword>
<accession>A0A073KMH3</accession>
<feature type="domain" description="Gram-positive cocci surface proteins LPxTG" evidence="8">
    <location>
        <begin position="187"/>
        <end position="220"/>
    </location>
</feature>
<dbReference type="Proteomes" id="UP000027778">
    <property type="component" value="Unassembled WGS sequence"/>
</dbReference>
<dbReference type="STRING" id="574375.AZF08_16280"/>
<dbReference type="Pfam" id="PF00746">
    <property type="entry name" value="Gram_pos_anchor"/>
    <property type="match status" value="1"/>
</dbReference>
<dbReference type="eggNOG" id="COG1470">
    <property type="taxonomic scope" value="Bacteria"/>
</dbReference>
<keyword evidence="7" id="KW-1133">Transmembrane helix</keyword>
<comment type="caution">
    <text evidence="9">The sequence shown here is derived from an EMBL/GenBank/DDBJ whole genome shotgun (WGS) entry which is preliminary data.</text>
</comment>
<evidence type="ECO:0000313" key="10">
    <source>
        <dbReference type="Proteomes" id="UP000027778"/>
    </source>
</evidence>
<feature type="compositionally biased region" description="Basic and acidic residues" evidence="6">
    <location>
        <begin position="165"/>
        <end position="181"/>
    </location>
</feature>
<evidence type="ECO:0000256" key="6">
    <source>
        <dbReference type="SAM" id="MobiDB-lite"/>
    </source>
</evidence>
<evidence type="ECO:0000259" key="8">
    <source>
        <dbReference type="Pfam" id="PF00746"/>
    </source>
</evidence>
<dbReference type="AlphaFoldDB" id="A0A073KMH3"/>
<dbReference type="InterPro" id="IPR019931">
    <property type="entry name" value="LPXTG_anchor"/>
</dbReference>
<evidence type="ECO:0000313" key="9">
    <source>
        <dbReference type="EMBL" id="KEK23553.1"/>
    </source>
</evidence>